<sequence>MKKGLLIGMVGAPLALFTLYLGAMHWSGQRVEAELRETLAALDGVAGVELRDIAIDRSLRQTRVWLRVLPGGPLDVIHRQELEDAGLPPSPLEYEATLSIDHGPVMLQGSGPGFGLAAGLVEVTQPAHHLLRKYGDHHPEPGRGIFRVDFSGDVIGDYTQPAFEGTAWTRLDHDDRADDLPYDLWTDTDHVRYRYALSDGQLEVAGTLGETWLEWEHGVRAGIGSGDFEAGGVLRPERHRLDYSINLAEFHYRDNAMDSEQVLRGIALNGSTAGNGGYLDEFVLYGSIDEWDNALAADRLTGRSMRIRAEVDREADGAWFADLDLAMGPTLMVLGDAGDEPLGVDGATLGLRLLEGHDGVTVAMEMTAAGELGGEPFSHAAALSLEGLERDAYGAAWLELEPALRADADSAILVDILSRHFDALFAGQPALLIGPVRIDVLGNVLDIVARFPVQPDWIAEFGSPGLFWPQAGLRGRLDMDPGFTVILARLAATQMEGSPLFVQNALQQQLDGFLRSMADIGLIAEVDGRYRLDWRVEDDRLLVNQGLDVTEEYQMLLYQLPGRF</sequence>
<proteinExistence type="predicted"/>
<name>A0AAE3KDM5_9GAMM</name>
<organism evidence="1 2">
    <name type="scientific">Natronocella acetinitrilica</name>
    <dbReference type="NCBI Taxonomy" id="414046"/>
    <lineage>
        <taxon>Bacteria</taxon>
        <taxon>Pseudomonadati</taxon>
        <taxon>Pseudomonadota</taxon>
        <taxon>Gammaproteobacteria</taxon>
        <taxon>Chromatiales</taxon>
        <taxon>Ectothiorhodospiraceae</taxon>
        <taxon>Natronocella</taxon>
    </lineage>
</organism>
<accession>A0AAE3KDM5</accession>
<comment type="caution">
    <text evidence="1">The sequence shown here is derived from an EMBL/GenBank/DDBJ whole genome shotgun (WGS) entry which is preliminary data.</text>
</comment>
<gene>
    <name evidence="1" type="ORF">J2T57_003649</name>
</gene>
<reference evidence="1" key="1">
    <citation type="submission" date="2022-03" db="EMBL/GenBank/DDBJ databases">
        <title>Genomic Encyclopedia of Type Strains, Phase III (KMG-III): the genomes of soil and plant-associated and newly described type strains.</title>
        <authorList>
            <person name="Whitman W."/>
        </authorList>
    </citation>
    <scope>NUCLEOTIDE SEQUENCE</scope>
    <source>
        <strain evidence="1">ANL 6-2</strain>
    </source>
</reference>
<evidence type="ECO:0000313" key="2">
    <source>
        <dbReference type="Proteomes" id="UP001205843"/>
    </source>
</evidence>
<dbReference type="Pfam" id="PF06097">
    <property type="entry name" value="DUF945"/>
    <property type="match status" value="1"/>
</dbReference>
<evidence type="ECO:0008006" key="3">
    <source>
        <dbReference type="Google" id="ProtNLM"/>
    </source>
</evidence>
<dbReference type="InterPro" id="IPR010352">
    <property type="entry name" value="DUF945"/>
</dbReference>
<dbReference type="AlphaFoldDB" id="A0AAE3KDM5"/>
<evidence type="ECO:0000313" key="1">
    <source>
        <dbReference type="EMBL" id="MCP1676488.1"/>
    </source>
</evidence>
<protein>
    <recommendedName>
        <fullName evidence="3">DUF945 family protein</fullName>
    </recommendedName>
</protein>
<dbReference type="Proteomes" id="UP001205843">
    <property type="component" value="Unassembled WGS sequence"/>
</dbReference>
<dbReference type="EMBL" id="JALJXV010000009">
    <property type="protein sequence ID" value="MCP1676488.1"/>
    <property type="molecule type" value="Genomic_DNA"/>
</dbReference>
<dbReference type="RefSeq" id="WP_253482741.1">
    <property type="nucleotide sequence ID" value="NZ_JALJXV010000009.1"/>
</dbReference>
<keyword evidence="2" id="KW-1185">Reference proteome</keyword>